<dbReference type="EMBL" id="JAAIKC010000020">
    <property type="protein sequence ID" value="NEW09616.1"/>
    <property type="molecule type" value="Genomic_DNA"/>
</dbReference>
<dbReference type="AlphaFoldDB" id="A0A6G4A527"/>
<proteinExistence type="predicted"/>
<dbReference type="RefSeq" id="WP_163953638.1">
    <property type="nucleotide sequence ID" value="NZ_JAAIKC010000020.1"/>
</dbReference>
<dbReference type="SUPFAM" id="SSF158397">
    <property type="entry name" value="TM1646-like"/>
    <property type="match status" value="1"/>
</dbReference>
<accession>A0A6G4A527</accession>
<name>A0A6G4A527_9BACL</name>
<protein>
    <submittedName>
        <fullName evidence="1">YaaR family protein</fullName>
    </submittedName>
</protein>
<sequence length="148" mass="17431">MKINPGWQPIGKNVKVSDNIPSPQMAPRNFSDIMQQHDEKFTQEQLTKMMQQISLQGDRLSRSMTVRELRQYKLLIKQFLEETARRGVHLRDTKGWDRRGRSKRYKLLEEIDTELLALADELLETEEGRIDILHKIGEIRGMLINLLF</sequence>
<dbReference type="InterPro" id="IPR024042">
    <property type="entry name" value="TM1646-like_dom_sf"/>
</dbReference>
<comment type="caution">
    <text evidence="1">The sequence shown here is derived from an EMBL/GenBank/DDBJ whole genome shotgun (WGS) entry which is preliminary data.</text>
</comment>
<gene>
    <name evidence="1" type="ORF">GK047_27185</name>
</gene>
<dbReference type="InterPro" id="IPR005585">
    <property type="entry name" value="DUF327"/>
</dbReference>
<dbReference type="Gene3D" id="1.20.120.490">
    <property type="entry name" value="Hypothetical protein TM1646-like domain"/>
    <property type="match status" value="1"/>
</dbReference>
<evidence type="ECO:0000313" key="1">
    <source>
        <dbReference type="EMBL" id="NEW09616.1"/>
    </source>
</evidence>
<reference evidence="1" key="1">
    <citation type="submission" date="2020-02" db="EMBL/GenBank/DDBJ databases">
        <authorList>
            <person name="Shen X.-R."/>
            <person name="Zhang Y.-X."/>
        </authorList>
    </citation>
    <scope>NUCLEOTIDE SEQUENCE</scope>
    <source>
        <strain evidence="1">SYP-B3998</strain>
    </source>
</reference>
<organism evidence="1">
    <name type="scientific">Paenibacillus sp. SYP-B3998</name>
    <dbReference type="NCBI Taxonomy" id="2678564"/>
    <lineage>
        <taxon>Bacteria</taxon>
        <taxon>Bacillati</taxon>
        <taxon>Bacillota</taxon>
        <taxon>Bacilli</taxon>
        <taxon>Bacillales</taxon>
        <taxon>Paenibacillaceae</taxon>
        <taxon>Paenibacillus</taxon>
    </lineage>
</organism>
<dbReference type="Pfam" id="PF03885">
    <property type="entry name" value="DUF327"/>
    <property type="match status" value="1"/>
</dbReference>